<dbReference type="Proteomes" id="UP000015106">
    <property type="component" value="Chromosome 3"/>
</dbReference>
<dbReference type="AlphaFoldDB" id="A0A8R7TZU6"/>
<reference evidence="1" key="3">
    <citation type="submission" date="2022-06" db="UniProtKB">
        <authorList>
            <consortium name="EnsemblPlants"/>
        </authorList>
    </citation>
    <scope>IDENTIFICATION</scope>
</reference>
<reference evidence="2" key="1">
    <citation type="journal article" date="2013" name="Nature">
        <title>Draft genome of the wheat A-genome progenitor Triticum urartu.</title>
        <authorList>
            <person name="Ling H.Q."/>
            <person name="Zhao S."/>
            <person name="Liu D."/>
            <person name="Wang J."/>
            <person name="Sun H."/>
            <person name="Zhang C."/>
            <person name="Fan H."/>
            <person name="Li D."/>
            <person name="Dong L."/>
            <person name="Tao Y."/>
            <person name="Gao C."/>
            <person name="Wu H."/>
            <person name="Li Y."/>
            <person name="Cui Y."/>
            <person name="Guo X."/>
            <person name="Zheng S."/>
            <person name="Wang B."/>
            <person name="Yu K."/>
            <person name="Liang Q."/>
            <person name="Yang W."/>
            <person name="Lou X."/>
            <person name="Chen J."/>
            <person name="Feng M."/>
            <person name="Jian J."/>
            <person name="Zhang X."/>
            <person name="Luo G."/>
            <person name="Jiang Y."/>
            <person name="Liu J."/>
            <person name="Wang Z."/>
            <person name="Sha Y."/>
            <person name="Zhang B."/>
            <person name="Wu H."/>
            <person name="Tang D."/>
            <person name="Shen Q."/>
            <person name="Xue P."/>
            <person name="Zou S."/>
            <person name="Wang X."/>
            <person name="Liu X."/>
            <person name="Wang F."/>
            <person name="Yang Y."/>
            <person name="An X."/>
            <person name="Dong Z."/>
            <person name="Zhang K."/>
            <person name="Zhang X."/>
            <person name="Luo M.C."/>
            <person name="Dvorak J."/>
            <person name="Tong Y."/>
            <person name="Wang J."/>
            <person name="Yang H."/>
            <person name="Li Z."/>
            <person name="Wang D."/>
            <person name="Zhang A."/>
            <person name="Wang J."/>
        </authorList>
    </citation>
    <scope>NUCLEOTIDE SEQUENCE</scope>
    <source>
        <strain evidence="2">cv. G1812</strain>
    </source>
</reference>
<evidence type="ECO:0000313" key="1">
    <source>
        <dbReference type="EnsemblPlants" id="TuG1812G0300003945.01.T01.cds320529"/>
    </source>
</evidence>
<name>A0A8R7TZU6_TRIUA</name>
<evidence type="ECO:0000313" key="2">
    <source>
        <dbReference type="Proteomes" id="UP000015106"/>
    </source>
</evidence>
<dbReference type="EnsemblPlants" id="TuG1812G0300003945.01.T01">
    <property type="protein sequence ID" value="TuG1812G0300003945.01.T01.cds320529"/>
    <property type="gene ID" value="TuG1812G0300003945.01"/>
</dbReference>
<reference evidence="1" key="2">
    <citation type="submission" date="2018-03" db="EMBL/GenBank/DDBJ databases">
        <title>The Triticum urartu genome reveals the dynamic nature of wheat genome evolution.</title>
        <authorList>
            <person name="Ling H."/>
            <person name="Ma B."/>
            <person name="Shi X."/>
            <person name="Liu H."/>
            <person name="Dong L."/>
            <person name="Sun H."/>
            <person name="Cao Y."/>
            <person name="Gao Q."/>
            <person name="Zheng S."/>
            <person name="Li Y."/>
            <person name="Yu Y."/>
            <person name="Du H."/>
            <person name="Qi M."/>
            <person name="Li Y."/>
            <person name="Yu H."/>
            <person name="Cui Y."/>
            <person name="Wang N."/>
            <person name="Chen C."/>
            <person name="Wu H."/>
            <person name="Zhao Y."/>
            <person name="Zhang J."/>
            <person name="Li Y."/>
            <person name="Zhou W."/>
            <person name="Zhang B."/>
            <person name="Hu W."/>
            <person name="Eijk M."/>
            <person name="Tang J."/>
            <person name="Witsenboer H."/>
            <person name="Zhao S."/>
            <person name="Li Z."/>
            <person name="Zhang A."/>
            <person name="Wang D."/>
            <person name="Liang C."/>
        </authorList>
    </citation>
    <scope>NUCLEOTIDE SEQUENCE [LARGE SCALE GENOMIC DNA]</scope>
    <source>
        <strain evidence="1">cv. G1812</strain>
    </source>
</reference>
<organism evidence="1 2">
    <name type="scientific">Triticum urartu</name>
    <name type="common">Red wild einkorn</name>
    <name type="synonym">Crithodium urartu</name>
    <dbReference type="NCBI Taxonomy" id="4572"/>
    <lineage>
        <taxon>Eukaryota</taxon>
        <taxon>Viridiplantae</taxon>
        <taxon>Streptophyta</taxon>
        <taxon>Embryophyta</taxon>
        <taxon>Tracheophyta</taxon>
        <taxon>Spermatophyta</taxon>
        <taxon>Magnoliopsida</taxon>
        <taxon>Liliopsida</taxon>
        <taxon>Poales</taxon>
        <taxon>Poaceae</taxon>
        <taxon>BOP clade</taxon>
        <taxon>Pooideae</taxon>
        <taxon>Triticodae</taxon>
        <taxon>Triticeae</taxon>
        <taxon>Triticinae</taxon>
        <taxon>Triticum</taxon>
    </lineage>
</organism>
<accession>A0A8R7TZU6</accession>
<sequence length="63" mass="6929">MPFLTSFLLQNSMLRTNSHGIETRVSWSGYVTCSPCLFLLPPRGEACGSTHGPYRVLLADTTP</sequence>
<keyword evidence="2" id="KW-1185">Reference proteome</keyword>
<proteinExistence type="predicted"/>
<dbReference type="Gramene" id="TuG1812G0300003945.01.T01">
    <property type="protein sequence ID" value="TuG1812G0300003945.01.T01.cds320529"/>
    <property type="gene ID" value="TuG1812G0300003945.01"/>
</dbReference>
<protein>
    <submittedName>
        <fullName evidence="1">Uncharacterized protein</fullName>
    </submittedName>
</protein>